<protein>
    <submittedName>
        <fullName evidence="2">Uncharacterized protein</fullName>
    </submittedName>
</protein>
<gene>
    <name evidence="2" type="ORF">GWI33_014623</name>
</gene>
<keyword evidence="3" id="KW-1185">Reference proteome</keyword>
<dbReference type="EMBL" id="JAACXV010013735">
    <property type="protein sequence ID" value="KAF7272611.1"/>
    <property type="molecule type" value="Genomic_DNA"/>
</dbReference>
<name>A0A834M8X2_RHYFE</name>
<dbReference type="AlphaFoldDB" id="A0A834M8X2"/>
<organism evidence="2 3">
    <name type="scientific">Rhynchophorus ferrugineus</name>
    <name type="common">Red palm weevil</name>
    <name type="synonym">Curculio ferrugineus</name>
    <dbReference type="NCBI Taxonomy" id="354439"/>
    <lineage>
        <taxon>Eukaryota</taxon>
        <taxon>Metazoa</taxon>
        <taxon>Ecdysozoa</taxon>
        <taxon>Arthropoda</taxon>
        <taxon>Hexapoda</taxon>
        <taxon>Insecta</taxon>
        <taxon>Pterygota</taxon>
        <taxon>Neoptera</taxon>
        <taxon>Endopterygota</taxon>
        <taxon>Coleoptera</taxon>
        <taxon>Polyphaga</taxon>
        <taxon>Cucujiformia</taxon>
        <taxon>Curculionidae</taxon>
        <taxon>Dryophthorinae</taxon>
        <taxon>Rhynchophorus</taxon>
    </lineage>
</organism>
<feature type="region of interest" description="Disordered" evidence="1">
    <location>
        <begin position="81"/>
        <end position="113"/>
    </location>
</feature>
<dbReference type="Proteomes" id="UP000625711">
    <property type="component" value="Unassembled WGS sequence"/>
</dbReference>
<proteinExistence type="predicted"/>
<evidence type="ECO:0000313" key="3">
    <source>
        <dbReference type="Proteomes" id="UP000625711"/>
    </source>
</evidence>
<comment type="caution">
    <text evidence="2">The sequence shown here is derived from an EMBL/GenBank/DDBJ whole genome shotgun (WGS) entry which is preliminary data.</text>
</comment>
<evidence type="ECO:0000313" key="2">
    <source>
        <dbReference type="EMBL" id="KAF7272611.1"/>
    </source>
</evidence>
<evidence type="ECO:0000256" key="1">
    <source>
        <dbReference type="SAM" id="MobiDB-lite"/>
    </source>
</evidence>
<accession>A0A834M8X2</accession>
<reference evidence="2" key="1">
    <citation type="submission" date="2020-08" db="EMBL/GenBank/DDBJ databases">
        <title>Genome sequencing and assembly of the red palm weevil Rhynchophorus ferrugineus.</title>
        <authorList>
            <person name="Dias G.B."/>
            <person name="Bergman C.M."/>
            <person name="Manee M."/>
        </authorList>
    </citation>
    <scope>NUCLEOTIDE SEQUENCE</scope>
    <source>
        <strain evidence="2">AA-2017</strain>
        <tissue evidence="2">Whole larva</tissue>
    </source>
</reference>
<sequence>MDKKKFRIITQEQQIAYPSNRKTINRPLKSIRPRYLNPHSWQLFSDGVAGPLRGRRRGVALTVSSELRRREIKLFPLTRGSSEDFGGVSGSRCRKAGPPDRKKGAARGAPAPPFATTFDLIRARQV</sequence>